<reference evidence="5" key="1">
    <citation type="submission" date="2016-10" db="EMBL/GenBank/DDBJ databases">
        <authorList>
            <person name="Varghese N."/>
            <person name="Submissions S."/>
        </authorList>
    </citation>
    <scope>NUCLEOTIDE SEQUENCE [LARGE SCALE GENOMIC DNA]</scope>
    <source>
        <strain evidence="5">DSM 3695</strain>
    </source>
</reference>
<dbReference type="GO" id="GO:0046872">
    <property type="term" value="F:metal ion binding"/>
    <property type="evidence" value="ECO:0007669"/>
    <property type="project" value="UniProtKB-KW"/>
</dbReference>
<feature type="disulfide bond" description="Redox-active" evidence="3">
    <location>
        <begin position="80"/>
        <end position="84"/>
    </location>
</feature>
<evidence type="ECO:0000313" key="4">
    <source>
        <dbReference type="EMBL" id="SEW40558.1"/>
    </source>
</evidence>
<feature type="binding site" evidence="2">
    <location>
        <position position="80"/>
    </location>
    <ligand>
        <name>Cu cation</name>
        <dbReference type="ChEBI" id="CHEBI:23378"/>
    </ligand>
</feature>
<name>A0A1I0RI07_9BACT</name>
<evidence type="ECO:0000256" key="3">
    <source>
        <dbReference type="PIRSR" id="PIRSR603782-2"/>
    </source>
</evidence>
<keyword evidence="2" id="KW-0479">Metal-binding</keyword>
<dbReference type="Gene3D" id="3.40.30.10">
    <property type="entry name" value="Glutaredoxin"/>
    <property type="match status" value="1"/>
</dbReference>
<dbReference type="PANTHER" id="PTHR12151">
    <property type="entry name" value="ELECTRON TRANSPORT PROTIN SCO1/SENC FAMILY MEMBER"/>
    <property type="match status" value="1"/>
</dbReference>
<organism evidence="4 5">
    <name type="scientific">Chitinophaga arvensicola</name>
    <dbReference type="NCBI Taxonomy" id="29529"/>
    <lineage>
        <taxon>Bacteria</taxon>
        <taxon>Pseudomonadati</taxon>
        <taxon>Bacteroidota</taxon>
        <taxon>Chitinophagia</taxon>
        <taxon>Chitinophagales</taxon>
        <taxon>Chitinophagaceae</taxon>
        <taxon>Chitinophaga</taxon>
    </lineage>
</organism>
<keyword evidence="2" id="KW-0186">Copper</keyword>
<keyword evidence="3" id="KW-1015">Disulfide bond</keyword>
<dbReference type="Pfam" id="PF02630">
    <property type="entry name" value="SCO1-SenC"/>
    <property type="match status" value="1"/>
</dbReference>
<evidence type="ECO:0000313" key="5">
    <source>
        <dbReference type="Proteomes" id="UP000199310"/>
    </source>
</evidence>
<evidence type="ECO:0000256" key="2">
    <source>
        <dbReference type="PIRSR" id="PIRSR603782-1"/>
    </source>
</evidence>
<gene>
    <name evidence="4" type="ORF">SAMN04488122_2867</name>
</gene>
<dbReference type="InterPro" id="IPR036249">
    <property type="entry name" value="Thioredoxin-like_sf"/>
</dbReference>
<dbReference type="EMBL" id="FOJG01000001">
    <property type="protein sequence ID" value="SEW40558.1"/>
    <property type="molecule type" value="Genomic_DNA"/>
</dbReference>
<dbReference type="SUPFAM" id="SSF52833">
    <property type="entry name" value="Thioredoxin-like"/>
    <property type="match status" value="1"/>
</dbReference>
<dbReference type="OrthoDB" id="9811998at2"/>
<dbReference type="Proteomes" id="UP000199310">
    <property type="component" value="Unassembled WGS sequence"/>
</dbReference>
<dbReference type="AlphaFoldDB" id="A0A1I0RI07"/>
<comment type="similarity">
    <text evidence="1">Belongs to the SCO1/2 family.</text>
</comment>
<sequence>MKWKIIIALGLFSACQQAPRHLPLLGEPIVRERQEQGKTVYDSIYPVIPPFSFLDQDSSIVNEKTFAGKIYVADFIFLSCPAICPKMTAEMKKVYQAFGKEDRVMLLSHTIDPEHDTIPRLKAYTTSMELDSRKWRFVTGNQDSIYHMAEKAYFSGAYKDSTAPGGYAHSGGLLLIDQQRHIRGVYNGTSPDETKRLISDIHILLKEN</sequence>
<evidence type="ECO:0000256" key="1">
    <source>
        <dbReference type="ARBA" id="ARBA00010996"/>
    </source>
</evidence>
<accession>A0A1I0RI07</accession>
<dbReference type="InterPro" id="IPR003782">
    <property type="entry name" value="SCO1/SenC"/>
</dbReference>
<feature type="binding site" evidence="2">
    <location>
        <position position="169"/>
    </location>
    <ligand>
        <name>Cu cation</name>
        <dbReference type="ChEBI" id="CHEBI:23378"/>
    </ligand>
</feature>
<keyword evidence="5" id="KW-1185">Reference proteome</keyword>
<feature type="binding site" evidence="2">
    <location>
        <position position="84"/>
    </location>
    <ligand>
        <name>Cu cation</name>
        <dbReference type="ChEBI" id="CHEBI:23378"/>
    </ligand>
</feature>
<dbReference type="RefSeq" id="WP_089895786.1">
    <property type="nucleotide sequence ID" value="NZ_FOJG01000001.1"/>
</dbReference>
<dbReference type="CDD" id="cd02968">
    <property type="entry name" value="SCO"/>
    <property type="match status" value="1"/>
</dbReference>
<protein>
    <submittedName>
        <fullName evidence="4">Protein SCO1/2</fullName>
    </submittedName>
</protein>
<proteinExistence type="inferred from homology"/>
<dbReference type="PROSITE" id="PS51257">
    <property type="entry name" value="PROKAR_LIPOPROTEIN"/>
    <property type="match status" value="1"/>
</dbReference>
<dbReference type="STRING" id="29529.SAMN04488122_2867"/>
<dbReference type="PANTHER" id="PTHR12151:SF25">
    <property type="entry name" value="LINALOOL DEHYDRATASE_ISOMERASE DOMAIN-CONTAINING PROTEIN"/>
    <property type="match status" value="1"/>
</dbReference>